<gene>
    <name evidence="2" type="ORF">I6U48_00805</name>
</gene>
<dbReference type="InterPro" id="IPR032485">
    <property type="entry name" value="LRP1-like_beta_prop"/>
</dbReference>
<reference evidence="2" key="1">
    <citation type="submission" date="2020-12" db="EMBL/GenBank/DDBJ databases">
        <title>Clostridium thailandense sp. nov., a novel acetogenic bacterium isolated from peat land soil in Thailand.</title>
        <authorList>
            <person name="Chaikitkaew S."/>
            <person name="Birkeland N.K."/>
        </authorList>
    </citation>
    <scope>NUCLEOTIDE SEQUENCE</scope>
    <source>
        <strain evidence="2">PL3</strain>
    </source>
</reference>
<dbReference type="Proteomes" id="UP000694308">
    <property type="component" value="Unassembled WGS sequence"/>
</dbReference>
<dbReference type="AlphaFoldDB" id="A0A949X0R9"/>
<comment type="caution">
    <text evidence="2">The sequence shown here is derived from an EMBL/GenBank/DDBJ whole genome shotgun (WGS) entry which is preliminary data.</text>
</comment>
<dbReference type="Pfam" id="PF16472">
    <property type="entry name" value="DUF5050"/>
    <property type="match status" value="1"/>
</dbReference>
<evidence type="ECO:0000313" key="2">
    <source>
        <dbReference type="EMBL" id="MBV7271459.1"/>
    </source>
</evidence>
<organism evidence="2 3">
    <name type="scientific">Clostridium thailandense</name>
    <dbReference type="NCBI Taxonomy" id="2794346"/>
    <lineage>
        <taxon>Bacteria</taxon>
        <taxon>Bacillati</taxon>
        <taxon>Bacillota</taxon>
        <taxon>Clostridia</taxon>
        <taxon>Eubacteriales</taxon>
        <taxon>Clostridiaceae</taxon>
        <taxon>Clostridium</taxon>
    </lineage>
</organism>
<feature type="domain" description="Prolow-density lipoprotein receptor-related protein 1-like beta-propeller" evidence="1">
    <location>
        <begin position="13"/>
        <end position="107"/>
    </location>
</feature>
<accession>A0A949X0R9</accession>
<name>A0A949X0R9_9CLOT</name>
<protein>
    <submittedName>
        <fullName evidence="2">DUF5050 domain-containing protein</fullName>
    </submittedName>
</protein>
<proteinExistence type="predicted"/>
<dbReference type="EMBL" id="JAEEGC010000004">
    <property type="protein sequence ID" value="MBV7271459.1"/>
    <property type="molecule type" value="Genomic_DNA"/>
</dbReference>
<evidence type="ECO:0000259" key="1">
    <source>
        <dbReference type="Pfam" id="PF16472"/>
    </source>
</evidence>
<dbReference type="RefSeq" id="WP_218318496.1">
    <property type="nucleotide sequence ID" value="NZ_JAEEGC010000004.1"/>
</dbReference>
<evidence type="ECO:0000313" key="3">
    <source>
        <dbReference type="Proteomes" id="UP000694308"/>
    </source>
</evidence>
<keyword evidence="3" id="KW-1185">Reference proteome</keyword>
<sequence length="115" mass="12689">MLKTSLQKFQPVDNYIYYSDPSGIHRMKDDGSEDTLLASISYTNGGVYSINVFNDHIYYTVTAPGDAANTGMYRMNLDGSNITKISGENAGYVFVVPGWVYYYGANGATKVQIDT</sequence>